<reference evidence="2" key="1">
    <citation type="submission" date="2021-11" db="EMBL/GenBank/DDBJ databases">
        <authorList>
            <person name="Herlambang A."/>
            <person name="Guo Y."/>
            <person name="Takashima Y."/>
            <person name="Nishizawa T."/>
        </authorList>
    </citation>
    <scope>NUCLEOTIDE SEQUENCE</scope>
    <source>
        <strain evidence="2">E1425</strain>
    </source>
</reference>
<evidence type="ECO:0000313" key="2">
    <source>
        <dbReference type="EMBL" id="GJJ75605.1"/>
    </source>
</evidence>
<dbReference type="EMBL" id="BQFW01000011">
    <property type="protein sequence ID" value="GJJ75605.1"/>
    <property type="molecule type" value="Genomic_DNA"/>
</dbReference>
<keyword evidence="3" id="KW-1185">Reference proteome</keyword>
<gene>
    <name evidence="2" type="ORF">EMPS_07963</name>
</gene>
<organism evidence="2 3">
    <name type="scientific">Entomortierella parvispora</name>
    <dbReference type="NCBI Taxonomy" id="205924"/>
    <lineage>
        <taxon>Eukaryota</taxon>
        <taxon>Fungi</taxon>
        <taxon>Fungi incertae sedis</taxon>
        <taxon>Mucoromycota</taxon>
        <taxon>Mortierellomycotina</taxon>
        <taxon>Mortierellomycetes</taxon>
        <taxon>Mortierellales</taxon>
        <taxon>Mortierellaceae</taxon>
        <taxon>Entomortierella</taxon>
    </lineage>
</organism>
<feature type="transmembrane region" description="Helical" evidence="1">
    <location>
        <begin position="102"/>
        <end position="123"/>
    </location>
</feature>
<dbReference type="Gene3D" id="1.25.40.10">
    <property type="entry name" value="Tetratricopeptide repeat domain"/>
    <property type="match status" value="1"/>
</dbReference>
<keyword evidence="1" id="KW-0812">Transmembrane</keyword>
<name>A0A9P3HFH0_9FUNG</name>
<protein>
    <submittedName>
        <fullName evidence="2">Uncharacterized protein</fullName>
    </submittedName>
</protein>
<evidence type="ECO:0000256" key="1">
    <source>
        <dbReference type="SAM" id="Phobius"/>
    </source>
</evidence>
<sequence>MPRKGTQTPSLQVTNAFLNVCAMTGQFEKAITLLLEMRQRPQGDVKPDLTTYKLVLRAAAVHGRDLGSAAEQEEHARRVDDILDKATSTLARQAQVALWMKMGLGGLVGATVGKFTMMGVMALPTSGLFESGTQNSAGGHEHTVAMDPSVPGEGMLHILATQEVALGIGLAVGMMTAGYVILGSTRQQAGTAVRRHSHPRGLPKLPRAQFFGLYFPDLVTTRKNEIRTYLQQSMDI</sequence>
<keyword evidence="1" id="KW-0472">Membrane</keyword>
<dbReference type="InterPro" id="IPR011990">
    <property type="entry name" value="TPR-like_helical_dom_sf"/>
</dbReference>
<comment type="caution">
    <text evidence="2">The sequence shown here is derived from an EMBL/GenBank/DDBJ whole genome shotgun (WGS) entry which is preliminary data.</text>
</comment>
<reference evidence="2" key="2">
    <citation type="journal article" date="2022" name="Microbiol. Resour. Announc.">
        <title>Whole-Genome Sequence of Entomortierella parvispora E1425, a Mucoromycotan Fungus Associated with Burkholderiaceae-Related Endosymbiotic Bacteria.</title>
        <authorList>
            <person name="Herlambang A."/>
            <person name="Guo Y."/>
            <person name="Takashima Y."/>
            <person name="Narisawa K."/>
            <person name="Ohta H."/>
            <person name="Nishizawa T."/>
        </authorList>
    </citation>
    <scope>NUCLEOTIDE SEQUENCE</scope>
    <source>
        <strain evidence="2">E1425</strain>
    </source>
</reference>
<keyword evidence="1" id="KW-1133">Transmembrane helix</keyword>
<dbReference type="Proteomes" id="UP000827284">
    <property type="component" value="Unassembled WGS sequence"/>
</dbReference>
<evidence type="ECO:0000313" key="3">
    <source>
        <dbReference type="Proteomes" id="UP000827284"/>
    </source>
</evidence>
<dbReference type="AlphaFoldDB" id="A0A9P3HFH0"/>
<proteinExistence type="predicted"/>
<feature type="transmembrane region" description="Helical" evidence="1">
    <location>
        <begin position="164"/>
        <end position="182"/>
    </location>
</feature>
<dbReference type="OrthoDB" id="2393594at2759"/>
<accession>A0A9P3HFH0</accession>